<reference evidence="2" key="1">
    <citation type="submission" date="2013-04" db="EMBL/GenBank/DDBJ databases">
        <title>The genome sequencing project of 58 acetic acid bacteria.</title>
        <authorList>
            <person name="Okamoto-Kainuma A."/>
            <person name="Ishikawa M."/>
            <person name="Umino S."/>
            <person name="Koizumi Y."/>
            <person name="Shiwa Y."/>
            <person name="Yoshikawa H."/>
            <person name="Matsutani M."/>
            <person name="Matsushita K."/>
        </authorList>
    </citation>
    <scope>NUCLEOTIDE SEQUENCE</scope>
    <source>
        <strain evidence="2">NRIC 0228</strain>
    </source>
</reference>
<keyword evidence="3" id="KW-1185">Reference proteome</keyword>
<evidence type="ECO:0000313" key="2">
    <source>
        <dbReference type="EMBL" id="GBR14411.1"/>
    </source>
</evidence>
<evidence type="ECO:0000256" key="1">
    <source>
        <dbReference type="SAM" id="MobiDB-lite"/>
    </source>
</evidence>
<evidence type="ECO:0008006" key="4">
    <source>
        <dbReference type="Google" id="ProtNLM"/>
    </source>
</evidence>
<protein>
    <recommendedName>
        <fullName evidence="4">Transposase</fullName>
    </recommendedName>
</protein>
<comment type="caution">
    <text evidence="2">The sequence shown here is derived from an EMBL/GenBank/DDBJ whole genome shotgun (WGS) entry which is preliminary data.</text>
</comment>
<proteinExistence type="predicted"/>
<dbReference type="EMBL" id="BAQW01000011">
    <property type="protein sequence ID" value="GBR14411.1"/>
    <property type="molecule type" value="Genomic_DNA"/>
</dbReference>
<dbReference type="Proteomes" id="UP001061070">
    <property type="component" value="Unassembled WGS sequence"/>
</dbReference>
<gene>
    <name evidence="2" type="ORF">AA0228_2254</name>
</gene>
<accession>A0ABQ0QDK2</accession>
<sequence length="59" mass="6469">MQEQHDSSDFPPWAIEPCRSLPDFTRDLDLDPLANSKGRQTFREAGAPGDAPDLGERGG</sequence>
<evidence type="ECO:0000313" key="3">
    <source>
        <dbReference type="Proteomes" id="UP001061070"/>
    </source>
</evidence>
<name>A0ABQ0QDK2_9PROT</name>
<feature type="region of interest" description="Disordered" evidence="1">
    <location>
        <begin position="29"/>
        <end position="59"/>
    </location>
</feature>
<organism evidence="2 3">
    <name type="scientific">Gluconobacter frateurii NRIC 0228</name>
    <dbReference type="NCBI Taxonomy" id="1307946"/>
    <lineage>
        <taxon>Bacteria</taxon>
        <taxon>Pseudomonadati</taxon>
        <taxon>Pseudomonadota</taxon>
        <taxon>Alphaproteobacteria</taxon>
        <taxon>Acetobacterales</taxon>
        <taxon>Acetobacteraceae</taxon>
        <taxon>Gluconobacter</taxon>
    </lineage>
</organism>